<keyword evidence="5" id="KW-1133">Transmembrane helix</keyword>
<keyword evidence="2" id="KW-0479">Metal-binding</keyword>
<evidence type="ECO:0000313" key="7">
    <source>
        <dbReference type="EMBL" id="VAW82867.1"/>
    </source>
</evidence>
<name>A0A3B0Z5T7_9ZZZZ</name>
<dbReference type="SUPFAM" id="SSF55486">
    <property type="entry name" value="Metalloproteases ('zincins'), catalytic domain"/>
    <property type="match status" value="1"/>
</dbReference>
<accession>A0A3B0Z5T7</accession>
<organism evidence="7">
    <name type="scientific">hydrothermal vent metagenome</name>
    <dbReference type="NCBI Taxonomy" id="652676"/>
    <lineage>
        <taxon>unclassified sequences</taxon>
        <taxon>metagenomes</taxon>
        <taxon>ecological metagenomes</taxon>
    </lineage>
</organism>
<reference evidence="7" key="1">
    <citation type="submission" date="2018-06" db="EMBL/GenBank/DDBJ databases">
        <authorList>
            <person name="Zhirakovskaya E."/>
        </authorList>
    </citation>
    <scope>NUCLEOTIDE SEQUENCE</scope>
</reference>
<keyword evidence="1" id="KW-0645">Protease</keyword>
<evidence type="ECO:0000256" key="3">
    <source>
        <dbReference type="ARBA" id="ARBA00022801"/>
    </source>
</evidence>
<protein>
    <recommendedName>
        <fullName evidence="6">Peptidase M10 metallopeptidase domain-containing protein</fullName>
    </recommendedName>
</protein>
<proteinExistence type="predicted"/>
<feature type="transmembrane region" description="Helical" evidence="5">
    <location>
        <begin position="245"/>
        <end position="263"/>
    </location>
</feature>
<sequence length="273" mass="27690">MLTKLRISLALVTVLSVAGSIVPVSAAGLLVNPSIAITDTVTVQPILVSDTNGANPADFFGSAGQQVSIEGFIDTIWAQAGIDVNFLAPNTWDNTFANWGVGGPPDNSGNTRPGSDLNTVVSDGAAAGVINADPNVINMYFVNIPAGFALLGDNSAAGIGRVGGNGIMQYVGTNLLGFGEGQEVVASVVAHEIGHNLGLDHIVENENLMQGAGSSNSGDRLNGAQVAIALASNLSVTAPVAPVPVPPALVLMLSGLVGLFGIFGKRRQAKLSL</sequence>
<keyword evidence="3" id="KW-0378">Hydrolase</keyword>
<keyword evidence="5" id="KW-0812">Transmembrane</keyword>
<dbReference type="InterPro" id="IPR024079">
    <property type="entry name" value="MetalloPept_cat_dom_sf"/>
</dbReference>
<gene>
    <name evidence="7" type="ORF">MNBD_GAMMA13-1389</name>
</gene>
<dbReference type="Pfam" id="PF00413">
    <property type="entry name" value="Peptidase_M10"/>
    <property type="match status" value="1"/>
</dbReference>
<evidence type="ECO:0000256" key="5">
    <source>
        <dbReference type="SAM" id="Phobius"/>
    </source>
</evidence>
<dbReference type="GO" id="GO:0008237">
    <property type="term" value="F:metallopeptidase activity"/>
    <property type="evidence" value="ECO:0007669"/>
    <property type="project" value="InterPro"/>
</dbReference>
<keyword evidence="4" id="KW-0862">Zinc</keyword>
<evidence type="ECO:0000256" key="2">
    <source>
        <dbReference type="ARBA" id="ARBA00022723"/>
    </source>
</evidence>
<evidence type="ECO:0000256" key="4">
    <source>
        <dbReference type="ARBA" id="ARBA00022833"/>
    </source>
</evidence>
<keyword evidence="5" id="KW-0472">Membrane</keyword>
<feature type="domain" description="Peptidase M10 metallopeptidase" evidence="6">
    <location>
        <begin position="185"/>
        <end position="211"/>
    </location>
</feature>
<evidence type="ECO:0000256" key="1">
    <source>
        <dbReference type="ARBA" id="ARBA00022670"/>
    </source>
</evidence>
<dbReference type="InterPro" id="IPR001818">
    <property type="entry name" value="Pept_M10_metallopeptidase"/>
</dbReference>
<dbReference type="AlphaFoldDB" id="A0A3B0Z5T7"/>
<dbReference type="EMBL" id="UOFK01000334">
    <property type="protein sequence ID" value="VAW82867.1"/>
    <property type="molecule type" value="Genomic_DNA"/>
</dbReference>
<evidence type="ECO:0000259" key="6">
    <source>
        <dbReference type="Pfam" id="PF00413"/>
    </source>
</evidence>
<dbReference type="Gene3D" id="3.40.390.10">
    <property type="entry name" value="Collagenase (Catalytic Domain)"/>
    <property type="match status" value="1"/>
</dbReference>